<dbReference type="SUPFAM" id="SSF47798">
    <property type="entry name" value="Barrier-to-autointegration factor, BAF"/>
    <property type="match status" value="1"/>
</dbReference>
<accession>A0A0L0D702</accession>
<dbReference type="Gene3D" id="1.10.150.40">
    <property type="entry name" value="Barrier-to-autointegration factor, BAF"/>
    <property type="match status" value="1"/>
</dbReference>
<evidence type="ECO:0000313" key="1">
    <source>
        <dbReference type="EMBL" id="KNC47990.1"/>
    </source>
</evidence>
<dbReference type="AlphaFoldDB" id="A0A0L0D702"/>
<dbReference type="GeneID" id="25563778"/>
<protein>
    <submittedName>
        <fullName evidence="1">Uncharacterized protein</fullName>
    </submittedName>
</protein>
<evidence type="ECO:0000313" key="2">
    <source>
        <dbReference type="Proteomes" id="UP000054408"/>
    </source>
</evidence>
<dbReference type="Proteomes" id="UP000054408">
    <property type="component" value="Unassembled WGS sequence"/>
</dbReference>
<sequence>MSGGSTMDNFVNVNIAKLTSFRGVKVDGTGPSIRVPGIGDISADALEEAGIMTPLQLLGQYLALADEDAFVQWATELGCIEWRLRDPTKGTVVALRQICEKLFS</sequence>
<dbReference type="InterPro" id="IPR036617">
    <property type="entry name" value="BAF_sf"/>
</dbReference>
<gene>
    <name evidence="1" type="ORF">AMSG_04225</name>
</gene>
<dbReference type="RefSeq" id="XP_013759007.1">
    <property type="nucleotide sequence ID" value="XM_013903553.1"/>
</dbReference>
<organism evidence="1 2">
    <name type="scientific">Thecamonas trahens ATCC 50062</name>
    <dbReference type="NCBI Taxonomy" id="461836"/>
    <lineage>
        <taxon>Eukaryota</taxon>
        <taxon>Apusozoa</taxon>
        <taxon>Apusomonadida</taxon>
        <taxon>Apusomonadidae</taxon>
        <taxon>Thecamonas</taxon>
    </lineage>
</organism>
<reference evidence="1 2" key="1">
    <citation type="submission" date="2010-05" db="EMBL/GenBank/DDBJ databases">
        <title>The Genome Sequence of Thecamonas trahens ATCC 50062.</title>
        <authorList>
            <consortium name="The Broad Institute Genome Sequencing Platform"/>
            <person name="Russ C."/>
            <person name="Cuomo C."/>
            <person name="Shea T."/>
            <person name="Young S.K."/>
            <person name="Zeng Q."/>
            <person name="Koehrsen M."/>
            <person name="Haas B."/>
            <person name="Borodovsky M."/>
            <person name="Guigo R."/>
            <person name="Alvarado L."/>
            <person name="Berlin A."/>
            <person name="Bochicchio J."/>
            <person name="Borenstein D."/>
            <person name="Chapman S."/>
            <person name="Chen Z."/>
            <person name="Freedman E."/>
            <person name="Gellesch M."/>
            <person name="Goldberg J."/>
            <person name="Griggs A."/>
            <person name="Gujja S."/>
            <person name="Heilman E."/>
            <person name="Heiman D."/>
            <person name="Hepburn T."/>
            <person name="Howarth C."/>
            <person name="Jen D."/>
            <person name="Larson L."/>
            <person name="Mehta T."/>
            <person name="Park D."/>
            <person name="Pearson M."/>
            <person name="Roberts A."/>
            <person name="Saif S."/>
            <person name="Shenoy N."/>
            <person name="Sisk P."/>
            <person name="Stolte C."/>
            <person name="Sykes S."/>
            <person name="Thomson T."/>
            <person name="Walk T."/>
            <person name="White J."/>
            <person name="Yandava C."/>
            <person name="Burger G."/>
            <person name="Gray M.W."/>
            <person name="Holland P.W.H."/>
            <person name="King N."/>
            <person name="Lang F.B.F."/>
            <person name="Roger A.J."/>
            <person name="Ruiz-Trillo I."/>
            <person name="Lander E."/>
            <person name="Nusbaum C."/>
        </authorList>
    </citation>
    <scope>NUCLEOTIDE SEQUENCE [LARGE SCALE GENOMIC DNA]</scope>
    <source>
        <strain evidence="1 2">ATCC 50062</strain>
    </source>
</reference>
<keyword evidence="2" id="KW-1185">Reference proteome</keyword>
<dbReference type="EMBL" id="GL349449">
    <property type="protein sequence ID" value="KNC47990.1"/>
    <property type="molecule type" value="Genomic_DNA"/>
</dbReference>
<name>A0A0L0D702_THETB</name>
<dbReference type="GO" id="GO:0003677">
    <property type="term" value="F:DNA binding"/>
    <property type="evidence" value="ECO:0007669"/>
    <property type="project" value="InterPro"/>
</dbReference>
<proteinExistence type="predicted"/>